<evidence type="ECO:0000313" key="1">
    <source>
        <dbReference type="EMBL" id="TRY70465.1"/>
    </source>
</evidence>
<dbReference type="EMBL" id="VCGU01000009">
    <property type="protein sequence ID" value="TRY70465.1"/>
    <property type="molecule type" value="Genomic_DNA"/>
</dbReference>
<sequence>MGQEHGVLKAVHCDTTPILNRITKDTIIFQASDFHQLVEKLQLDLHEPPVSQCPIWLDDGKLNHLHGMYD</sequence>
<keyword evidence="2" id="KW-1185">Reference proteome</keyword>
<evidence type="ECO:0000313" key="2">
    <source>
        <dbReference type="Proteomes" id="UP000318571"/>
    </source>
</evidence>
<name>A0A553NYG0_TIGCA</name>
<gene>
    <name evidence="1" type="ORF">TCAL_17338</name>
</gene>
<organism evidence="1 2">
    <name type="scientific">Tigriopus californicus</name>
    <name type="common">Marine copepod</name>
    <dbReference type="NCBI Taxonomy" id="6832"/>
    <lineage>
        <taxon>Eukaryota</taxon>
        <taxon>Metazoa</taxon>
        <taxon>Ecdysozoa</taxon>
        <taxon>Arthropoda</taxon>
        <taxon>Crustacea</taxon>
        <taxon>Multicrustacea</taxon>
        <taxon>Hexanauplia</taxon>
        <taxon>Copepoda</taxon>
        <taxon>Harpacticoida</taxon>
        <taxon>Harpacticidae</taxon>
        <taxon>Tigriopus</taxon>
    </lineage>
</organism>
<dbReference type="AlphaFoldDB" id="A0A553NYG0"/>
<dbReference type="Proteomes" id="UP000318571">
    <property type="component" value="Chromosome 9"/>
</dbReference>
<comment type="caution">
    <text evidence="1">The sequence shown here is derived from an EMBL/GenBank/DDBJ whole genome shotgun (WGS) entry which is preliminary data.</text>
</comment>
<accession>A0A553NYG0</accession>
<protein>
    <submittedName>
        <fullName evidence="1">Uncharacterized protein</fullName>
    </submittedName>
</protein>
<dbReference type="OMA" id="AVHCDTT"/>
<reference evidence="1 2" key="1">
    <citation type="journal article" date="2018" name="Nat. Ecol. Evol.">
        <title>Genomic signatures of mitonuclear coevolution across populations of Tigriopus californicus.</title>
        <authorList>
            <person name="Barreto F.S."/>
            <person name="Watson E.T."/>
            <person name="Lima T.G."/>
            <person name="Willett C.S."/>
            <person name="Edmands S."/>
            <person name="Li W."/>
            <person name="Burton R.S."/>
        </authorList>
    </citation>
    <scope>NUCLEOTIDE SEQUENCE [LARGE SCALE GENOMIC DNA]</scope>
    <source>
        <strain evidence="1 2">San Diego</strain>
    </source>
</reference>
<proteinExistence type="predicted"/>